<feature type="compositionally biased region" description="Basic and acidic residues" evidence="1">
    <location>
        <begin position="85"/>
        <end position="120"/>
    </location>
</feature>
<name>A0A1Q3CGC5_CEPFO</name>
<reference evidence="3" key="1">
    <citation type="submission" date="2016-04" db="EMBL/GenBank/DDBJ databases">
        <title>Cephalotus genome sequencing.</title>
        <authorList>
            <person name="Fukushima K."/>
            <person name="Hasebe M."/>
            <person name="Fang X."/>
        </authorList>
    </citation>
    <scope>NUCLEOTIDE SEQUENCE [LARGE SCALE GENOMIC DNA]</scope>
    <source>
        <strain evidence="3">cv. St1</strain>
    </source>
</reference>
<feature type="compositionally biased region" description="Low complexity" evidence="1">
    <location>
        <begin position="36"/>
        <end position="47"/>
    </location>
</feature>
<dbReference type="AlphaFoldDB" id="A0A1Q3CGC5"/>
<feature type="region of interest" description="Disordered" evidence="1">
    <location>
        <begin position="1"/>
        <end position="127"/>
    </location>
</feature>
<organism evidence="2 3">
    <name type="scientific">Cephalotus follicularis</name>
    <name type="common">Albany pitcher plant</name>
    <dbReference type="NCBI Taxonomy" id="3775"/>
    <lineage>
        <taxon>Eukaryota</taxon>
        <taxon>Viridiplantae</taxon>
        <taxon>Streptophyta</taxon>
        <taxon>Embryophyta</taxon>
        <taxon>Tracheophyta</taxon>
        <taxon>Spermatophyta</taxon>
        <taxon>Magnoliopsida</taxon>
        <taxon>eudicotyledons</taxon>
        <taxon>Gunneridae</taxon>
        <taxon>Pentapetalae</taxon>
        <taxon>rosids</taxon>
        <taxon>fabids</taxon>
        <taxon>Oxalidales</taxon>
        <taxon>Cephalotaceae</taxon>
        <taxon>Cephalotus</taxon>
    </lineage>
</organism>
<accession>A0A1Q3CGC5</accession>
<proteinExistence type="predicted"/>
<keyword evidence="3" id="KW-1185">Reference proteome</keyword>
<feature type="compositionally biased region" description="Basic and acidic residues" evidence="1">
    <location>
        <begin position="58"/>
        <end position="71"/>
    </location>
</feature>
<evidence type="ECO:0000313" key="3">
    <source>
        <dbReference type="Proteomes" id="UP000187406"/>
    </source>
</evidence>
<gene>
    <name evidence="2" type="ORF">CFOL_v3_22633</name>
</gene>
<comment type="caution">
    <text evidence="2">The sequence shown here is derived from an EMBL/GenBank/DDBJ whole genome shotgun (WGS) entry which is preliminary data.</text>
</comment>
<dbReference type="EMBL" id="BDDD01001926">
    <property type="protein sequence ID" value="GAV79168.1"/>
    <property type="molecule type" value="Genomic_DNA"/>
</dbReference>
<sequence>MGGCASKPKESDLHPDSLPSQAPASPKKAEPETIAQENTNGGENQNEAPLVDLSEPTEEAKDSSSESKVAHAEPVLGDVTTEVKPATEDKVVEAIAPEDKQVNDETKKPSEEAEVDKSDDAPPFVTM</sequence>
<evidence type="ECO:0000256" key="1">
    <source>
        <dbReference type="SAM" id="MobiDB-lite"/>
    </source>
</evidence>
<protein>
    <submittedName>
        <fullName evidence="2">Uncharacterized protein</fullName>
    </submittedName>
</protein>
<evidence type="ECO:0000313" key="2">
    <source>
        <dbReference type="EMBL" id="GAV79168.1"/>
    </source>
</evidence>
<dbReference type="OrthoDB" id="1933276at2759"/>
<dbReference type="Proteomes" id="UP000187406">
    <property type="component" value="Unassembled WGS sequence"/>
</dbReference>
<dbReference type="InParanoid" id="A0A1Q3CGC5"/>